<dbReference type="PANTHER" id="PTHR46566:SF2">
    <property type="entry name" value="ATP-DEPENDENT 6-PHOSPHOFRUCTOKINASE ISOZYME 2"/>
    <property type="match status" value="1"/>
</dbReference>
<evidence type="ECO:0000256" key="2">
    <source>
        <dbReference type="ARBA" id="ARBA00022679"/>
    </source>
</evidence>
<dbReference type="PROSITE" id="PS00583">
    <property type="entry name" value="PFKB_KINASES_1"/>
    <property type="match status" value="1"/>
</dbReference>
<dbReference type="InterPro" id="IPR002173">
    <property type="entry name" value="Carboh/pur_kinase_PfkB_CS"/>
</dbReference>
<dbReference type="EMBL" id="CP049811">
    <property type="protein sequence ID" value="QIK41489.1"/>
    <property type="molecule type" value="Genomic_DNA"/>
</dbReference>
<protein>
    <recommendedName>
        <fullName evidence="6">Phosphofructokinase</fullName>
    </recommendedName>
</protein>
<dbReference type="AlphaFoldDB" id="A0A6G7VN65"/>
<evidence type="ECO:0000256" key="5">
    <source>
        <dbReference type="ARBA" id="ARBA00022840"/>
    </source>
</evidence>
<accession>A0A6G7VN65</accession>
<dbReference type="SUPFAM" id="SSF53613">
    <property type="entry name" value="Ribokinase-like"/>
    <property type="match status" value="1"/>
</dbReference>
<evidence type="ECO:0000256" key="3">
    <source>
        <dbReference type="ARBA" id="ARBA00022741"/>
    </source>
</evidence>
<dbReference type="NCBIfam" id="TIGR03168">
    <property type="entry name" value="1-PFK"/>
    <property type="match status" value="1"/>
</dbReference>
<dbReference type="GO" id="GO:0005829">
    <property type="term" value="C:cytosol"/>
    <property type="evidence" value="ECO:0007669"/>
    <property type="project" value="TreeGrafter"/>
</dbReference>
<comment type="similarity">
    <text evidence="1 6">Belongs to the carbohydrate kinase PfkB family.</text>
</comment>
<keyword evidence="4 8" id="KW-0418">Kinase</keyword>
<dbReference type="Gene3D" id="3.40.1190.20">
    <property type="match status" value="1"/>
</dbReference>
<evidence type="ECO:0000259" key="7">
    <source>
        <dbReference type="Pfam" id="PF00294"/>
    </source>
</evidence>
<dbReference type="KEGG" id="mon:G8E03_12360"/>
<proteinExistence type="inferred from homology"/>
<dbReference type="Proteomes" id="UP000500791">
    <property type="component" value="Chromosome"/>
</dbReference>
<sequence>MVNILTITLNSAVDLATSVDEVVAGPKLYCAQPSLDAGGGGVNVARAIRKLGGDATALVTVGGAMGETLLQLLKVEGVPVVPVPIHGETRFSFAVTDGTSGAQYRFNLPGETLTTDEGARLLTSISDVVGPDDFVVLSGGVAPGLGDDFPLRVQQTISRMTDRLIVDTSQAPLAHLIANPVDPIFLLRIDRKEAETAAGHAMETIADSVTFASDLIERGVARIVVTGRGAEGSVLVTRDARYFCRAVEVPVRSTIGAGDSLVGAMILAFARGEQPDQALRRGVAAACATVSTPATELCSRAEAEALFQRCEVTAI</sequence>
<feature type="domain" description="Carbohydrate kinase PfkB" evidence="7">
    <location>
        <begin position="14"/>
        <end position="298"/>
    </location>
</feature>
<gene>
    <name evidence="8" type="ORF">G8E03_12360</name>
</gene>
<dbReference type="GO" id="GO:0005524">
    <property type="term" value="F:ATP binding"/>
    <property type="evidence" value="ECO:0007669"/>
    <property type="project" value="UniProtKB-KW"/>
</dbReference>
<organism evidence="8 9">
    <name type="scientific">Pontivivens nitratireducens</name>
    <dbReference type="NCBI Taxonomy" id="2758038"/>
    <lineage>
        <taxon>Bacteria</taxon>
        <taxon>Pseudomonadati</taxon>
        <taxon>Pseudomonadota</taxon>
        <taxon>Alphaproteobacteria</taxon>
        <taxon>Rhodobacterales</taxon>
        <taxon>Paracoccaceae</taxon>
        <taxon>Pontivivens</taxon>
    </lineage>
</organism>
<evidence type="ECO:0000256" key="1">
    <source>
        <dbReference type="ARBA" id="ARBA00010688"/>
    </source>
</evidence>
<dbReference type="InterPro" id="IPR017583">
    <property type="entry name" value="Tagatose/fructose_Pkinase"/>
</dbReference>
<dbReference type="InterPro" id="IPR029056">
    <property type="entry name" value="Ribokinase-like"/>
</dbReference>
<keyword evidence="3" id="KW-0547">Nucleotide-binding</keyword>
<keyword evidence="9" id="KW-1185">Reference proteome</keyword>
<dbReference type="GO" id="GO:0003872">
    <property type="term" value="F:6-phosphofructokinase activity"/>
    <property type="evidence" value="ECO:0007669"/>
    <property type="project" value="TreeGrafter"/>
</dbReference>
<evidence type="ECO:0000256" key="6">
    <source>
        <dbReference type="PIRNR" id="PIRNR000535"/>
    </source>
</evidence>
<dbReference type="Pfam" id="PF00294">
    <property type="entry name" value="PfkB"/>
    <property type="match status" value="1"/>
</dbReference>
<dbReference type="CDD" id="cd01164">
    <property type="entry name" value="FruK_PfkB_like"/>
    <property type="match status" value="1"/>
</dbReference>
<dbReference type="PROSITE" id="PS00584">
    <property type="entry name" value="PFKB_KINASES_2"/>
    <property type="match status" value="1"/>
</dbReference>
<evidence type="ECO:0000256" key="4">
    <source>
        <dbReference type="ARBA" id="ARBA00022777"/>
    </source>
</evidence>
<evidence type="ECO:0000313" key="9">
    <source>
        <dbReference type="Proteomes" id="UP000500791"/>
    </source>
</evidence>
<dbReference type="PANTHER" id="PTHR46566">
    <property type="entry name" value="1-PHOSPHOFRUCTOKINASE-RELATED"/>
    <property type="match status" value="1"/>
</dbReference>
<name>A0A6G7VN65_9RHOB</name>
<keyword evidence="2 6" id="KW-0808">Transferase</keyword>
<dbReference type="PIRSF" id="PIRSF000535">
    <property type="entry name" value="1PFK/6PFK/LacC"/>
    <property type="match status" value="1"/>
</dbReference>
<evidence type="ECO:0000313" key="8">
    <source>
        <dbReference type="EMBL" id="QIK41489.1"/>
    </source>
</evidence>
<dbReference type="RefSeq" id="WP_166192369.1">
    <property type="nucleotide sequence ID" value="NZ_CP049811.1"/>
</dbReference>
<dbReference type="InterPro" id="IPR011611">
    <property type="entry name" value="PfkB_dom"/>
</dbReference>
<keyword evidence="5" id="KW-0067">ATP-binding</keyword>
<reference evidence="8 9" key="1">
    <citation type="submission" date="2020-03" db="EMBL/GenBank/DDBJ databases">
        <title>Complete genome sequence of Monaibacterium sp. ALG8 with diverse plasmids.</title>
        <authorList>
            <person name="Sun C."/>
        </authorList>
    </citation>
    <scope>NUCLEOTIDE SEQUENCE [LARGE SCALE GENOMIC DNA]</scope>
    <source>
        <strain evidence="8 9">ALG8</strain>
    </source>
</reference>